<dbReference type="EMBL" id="JADZLT010000050">
    <property type="protein sequence ID" value="MBH0238537.1"/>
    <property type="molecule type" value="Genomic_DNA"/>
</dbReference>
<dbReference type="InterPro" id="IPR015424">
    <property type="entry name" value="PyrdxlP-dep_Trfase"/>
</dbReference>
<feature type="binding site" evidence="5">
    <location>
        <position position="277"/>
    </location>
    <ligand>
        <name>N(2)-acetyl-L-ornithine</name>
        <dbReference type="ChEBI" id="CHEBI:57805"/>
    </ligand>
</feature>
<accession>A0A931MYK9</accession>
<dbReference type="PROSITE" id="PS00600">
    <property type="entry name" value="AA_TRANSFER_CLASS_3"/>
    <property type="match status" value="1"/>
</dbReference>
<dbReference type="PANTHER" id="PTHR11986">
    <property type="entry name" value="AMINOTRANSFERASE CLASS III"/>
    <property type="match status" value="1"/>
</dbReference>
<dbReference type="InterPro" id="IPR005814">
    <property type="entry name" value="Aminotrans_3"/>
</dbReference>
<dbReference type="NCBIfam" id="TIGR00707">
    <property type="entry name" value="argD"/>
    <property type="match status" value="1"/>
</dbReference>
<evidence type="ECO:0000256" key="3">
    <source>
        <dbReference type="ARBA" id="ARBA00022679"/>
    </source>
</evidence>
<dbReference type="GO" id="GO:0042802">
    <property type="term" value="F:identical protein binding"/>
    <property type="evidence" value="ECO:0007669"/>
    <property type="project" value="TreeGrafter"/>
</dbReference>
<dbReference type="InterPro" id="IPR004636">
    <property type="entry name" value="AcOrn/SuccOrn_fam"/>
</dbReference>
<dbReference type="GO" id="GO:0030170">
    <property type="term" value="F:pyridoxal phosphate binding"/>
    <property type="evidence" value="ECO:0007669"/>
    <property type="project" value="InterPro"/>
</dbReference>
<dbReference type="AlphaFoldDB" id="A0A931MYK9"/>
<dbReference type="FunFam" id="3.40.640.10:FF:000004">
    <property type="entry name" value="Acetylornithine aminotransferase"/>
    <property type="match status" value="1"/>
</dbReference>
<feature type="binding site" evidence="5">
    <location>
        <position position="138"/>
    </location>
    <ligand>
        <name>N(2)-acetyl-L-ornithine</name>
        <dbReference type="ChEBI" id="CHEBI:57805"/>
    </ligand>
</feature>
<dbReference type="InterPro" id="IPR050103">
    <property type="entry name" value="Class-III_PLP-dep_AT"/>
</dbReference>
<reference evidence="6" key="1">
    <citation type="submission" date="2020-12" db="EMBL/GenBank/DDBJ databases">
        <title>Methylobrevis albus sp. nov., isolated from fresh water lack sediment.</title>
        <authorList>
            <person name="Zou Q."/>
        </authorList>
    </citation>
    <scope>NUCLEOTIDE SEQUENCE</scope>
    <source>
        <strain evidence="6">L22</strain>
    </source>
</reference>
<dbReference type="GO" id="GO:0005737">
    <property type="term" value="C:cytoplasm"/>
    <property type="evidence" value="ECO:0007669"/>
    <property type="project" value="UniProtKB-SubCell"/>
</dbReference>
<dbReference type="HAMAP" id="MF_01107">
    <property type="entry name" value="ArgD_aminotrans_3"/>
    <property type="match status" value="1"/>
</dbReference>
<comment type="caution">
    <text evidence="6">The sequence shown here is derived from an EMBL/GenBank/DDBJ whole genome shotgun (WGS) entry which is preliminary data.</text>
</comment>
<dbReference type="Pfam" id="PF00202">
    <property type="entry name" value="Aminotran_3"/>
    <property type="match status" value="1"/>
</dbReference>
<dbReference type="Gene3D" id="3.90.1150.10">
    <property type="entry name" value="Aspartate Aminotransferase, domain 1"/>
    <property type="match status" value="1"/>
</dbReference>
<comment type="cofactor">
    <cofactor evidence="5">
        <name>pyridoxal 5'-phosphate</name>
        <dbReference type="ChEBI" id="CHEBI:597326"/>
    </cofactor>
    <text evidence="5">Binds 1 pyridoxal phosphate per subunit.</text>
</comment>
<dbReference type="CDD" id="cd00610">
    <property type="entry name" value="OAT_like"/>
    <property type="match status" value="1"/>
</dbReference>
<evidence type="ECO:0000256" key="4">
    <source>
        <dbReference type="ARBA" id="ARBA00022898"/>
    </source>
</evidence>
<gene>
    <name evidence="5" type="primary">argD</name>
    <name evidence="6" type="ORF">I5731_11945</name>
</gene>
<dbReference type="InterPro" id="IPR015421">
    <property type="entry name" value="PyrdxlP-dep_Trfase_major"/>
</dbReference>
<keyword evidence="5" id="KW-0028">Amino-acid biosynthesis</keyword>
<dbReference type="GO" id="GO:0006526">
    <property type="term" value="P:L-arginine biosynthetic process"/>
    <property type="evidence" value="ECO:0007669"/>
    <property type="project" value="UniProtKB-UniRule"/>
</dbReference>
<comment type="catalytic activity">
    <reaction evidence="5">
        <text>N(2)-acetyl-L-ornithine + 2-oxoglutarate = N-acetyl-L-glutamate 5-semialdehyde + L-glutamate</text>
        <dbReference type="Rhea" id="RHEA:18049"/>
        <dbReference type="ChEBI" id="CHEBI:16810"/>
        <dbReference type="ChEBI" id="CHEBI:29123"/>
        <dbReference type="ChEBI" id="CHEBI:29985"/>
        <dbReference type="ChEBI" id="CHEBI:57805"/>
        <dbReference type="EC" id="2.6.1.11"/>
    </reaction>
</comment>
<dbReference type="SUPFAM" id="SSF53383">
    <property type="entry name" value="PLP-dependent transferases"/>
    <property type="match status" value="1"/>
</dbReference>
<feature type="modified residue" description="N6-(pyridoxal phosphate)lysine" evidence="5">
    <location>
        <position position="249"/>
    </location>
</feature>
<keyword evidence="1 5" id="KW-0055">Arginine biosynthesis</keyword>
<evidence type="ECO:0000256" key="5">
    <source>
        <dbReference type="HAMAP-Rule" id="MF_01107"/>
    </source>
</evidence>
<comment type="miscellaneous">
    <text evidence="5">May also have succinyldiaminopimelate aminotransferase activity, thus carrying out the corresponding step in lysine biosynthesis.</text>
</comment>
<dbReference type="GO" id="GO:0003992">
    <property type="term" value="F:N2-acetyl-L-ornithine:2-oxoglutarate 5-aminotransferase activity"/>
    <property type="evidence" value="ECO:0007669"/>
    <property type="project" value="UniProtKB-UniRule"/>
</dbReference>
<feature type="binding site" evidence="5">
    <location>
        <position position="135"/>
    </location>
    <ligand>
        <name>pyridoxal 5'-phosphate</name>
        <dbReference type="ChEBI" id="CHEBI:597326"/>
    </ligand>
</feature>
<dbReference type="InterPro" id="IPR049704">
    <property type="entry name" value="Aminotrans_3_PPA_site"/>
</dbReference>
<comment type="subunit">
    <text evidence="5">Homodimer.</text>
</comment>
<keyword evidence="2 5" id="KW-0032">Aminotransferase</keyword>
<sequence>MSAAPSAVSPLFATFARADVAFERGEGAWLYTESGDAWLDFGAGIAVNALGHAHPHLVEALTRQAGKLWHTSNLFQIPEQTRLAQRLVDHSFADRVFFSNSGAEALEAAIKTARRYHYARGNPERVRIVTFEGAFHGRTLATLAAGGQAKYLEGFGPKVEGFDQVPFADFEAAKAAVGPETAAILIEPIQGEGGVRPVPHGVLRALRELCDAEGILLVYDEVQTGIGRTGKLFAYELSGVAPDILASAKGLGGGFPVGACLATEAASAAMVAGTHGTTFGGNPLAMAVGNAVLDVVLAPGFLDHVQGTALNLKQKLAAVVDAHPDVFETVRGEGLLIGLKCVKPVAEVAAAVRGHRMIAIPAGDNVLRLLPPLIVGEHEVAEAVARIDAAAGDLVAAGA</sequence>
<proteinExistence type="inferred from homology"/>
<dbReference type="NCBIfam" id="NF002325">
    <property type="entry name" value="PRK01278.1"/>
    <property type="match status" value="1"/>
</dbReference>
<dbReference type="PIRSF" id="PIRSF000521">
    <property type="entry name" value="Transaminase_4ab_Lys_Orn"/>
    <property type="match status" value="1"/>
</dbReference>
<evidence type="ECO:0000313" key="6">
    <source>
        <dbReference type="EMBL" id="MBH0238537.1"/>
    </source>
</evidence>
<comment type="pathway">
    <text evidence="5">Amino-acid biosynthesis; L-arginine biosynthesis; N(2)-acetyl-L-ornithine from L-glutamate: step 4/4.</text>
</comment>
<evidence type="ECO:0000313" key="7">
    <source>
        <dbReference type="Proteomes" id="UP000631694"/>
    </source>
</evidence>
<dbReference type="RefSeq" id="WP_197311602.1">
    <property type="nucleotide sequence ID" value="NZ_JADZLT010000050.1"/>
</dbReference>
<organism evidence="6 7">
    <name type="scientific">Methylobrevis albus</name>
    <dbReference type="NCBI Taxonomy" id="2793297"/>
    <lineage>
        <taxon>Bacteria</taxon>
        <taxon>Pseudomonadati</taxon>
        <taxon>Pseudomonadota</taxon>
        <taxon>Alphaproteobacteria</taxon>
        <taxon>Hyphomicrobiales</taxon>
        <taxon>Pleomorphomonadaceae</taxon>
        <taxon>Methylobrevis</taxon>
    </lineage>
</organism>
<keyword evidence="4 5" id="KW-0663">Pyridoxal phosphate</keyword>
<dbReference type="InterPro" id="IPR015422">
    <property type="entry name" value="PyrdxlP-dep_Trfase_small"/>
</dbReference>
<evidence type="ECO:0000256" key="1">
    <source>
        <dbReference type="ARBA" id="ARBA00022571"/>
    </source>
</evidence>
<dbReference type="EC" id="2.6.1.11" evidence="5"/>
<keyword evidence="7" id="KW-1185">Reference proteome</keyword>
<name>A0A931MYK9_9HYPH</name>
<keyword evidence="3 5" id="KW-0808">Transferase</keyword>
<protein>
    <recommendedName>
        <fullName evidence="5">Acetylornithine aminotransferase</fullName>
        <shortName evidence="5">ACOAT</shortName>
        <ecNumber evidence="5">2.6.1.11</ecNumber>
    </recommendedName>
</protein>
<keyword evidence="5" id="KW-0963">Cytoplasm</keyword>
<feature type="binding site" evidence="5">
    <location>
        <position position="278"/>
    </location>
    <ligand>
        <name>pyridoxal 5'-phosphate</name>
        <dbReference type="ChEBI" id="CHEBI:597326"/>
    </ligand>
</feature>
<dbReference type="PANTHER" id="PTHR11986:SF113">
    <property type="entry name" value="SUCCINYLORNITHINE TRANSAMINASE"/>
    <property type="match status" value="1"/>
</dbReference>
<feature type="binding site" evidence="5">
    <location>
        <begin position="102"/>
        <end position="103"/>
    </location>
    <ligand>
        <name>pyridoxal 5'-phosphate</name>
        <dbReference type="ChEBI" id="CHEBI:597326"/>
    </ligand>
</feature>
<feature type="binding site" evidence="5">
    <location>
        <begin position="220"/>
        <end position="223"/>
    </location>
    <ligand>
        <name>pyridoxal 5'-phosphate</name>
        <dbReference type="ChEBI" id="CHEBI:597326"/>
    </ligand>
</feature>
<comment type="similarity">
    <text evidence="5">Belongs to the class-III pyridoxal-phosphate-dependent aminotransferase family. ArgD subfamily.</text>
</comment>
<dbReference type="Proteomes" id="UP000631694">
    <property type="component" value="Unassembled WGS sequence"/>
</dbReference>
<evidence type="ECO:0000256" key="2">
    <source>
        <dbReference type="ARBA" id="ARBA00022576"/>
    </source>
</evidence>
<comment type="subcellular location">
    <subcellularLocation>
        <location evidence="5">Cytoplasm</location>
    </subcellularLocation>
</comment>
<dbReference type="Gene3D" id="3.40.640.10">
    <property type="entry name" value="Type I PLP-dependent aspartate aminotransferase-like (Major domain)"/>
    <property type="match status" value="1"/>
</dbReference>